<keyword evidence="3 5" id="KW-1133">Transmembrane helix</keyword>
<dbReference type="InterPro" id="IPR011701">
    <property type="entry name" value="MFS"/>
</dbReference>
<evidence type="ECO:0000313" key="7">
    <source>
        <dbReference type="EMBL" id="MFC7579932.1"/>
    </source>
</evidence>
<keyword evidence="2 5" id="KW-0812">Transmembrane</keyword>
<dbReference type="PANTHER" id="PTHR23508:SF10">
    <property type="entry name" value="CARBOXYLIC ACID TRANSPORTER PROTEIN HOMOLOG"/>
    <property type="match status" value="1"/>
</dbReference>
<feature type="transmembrane region" description="Helical" evidence="5">
    <location>
        <begin position="105"/>
        <end position="128"/>
    </location>
</feature>
<name>A0ABW2SII3_9ACTO</name>
<evidence type="ECO:0000313" key="8">
    <source>
        <dbReference type="Proteomes" id="UP001596527"/>
    </source>
</evidence>
<feature type="transmembrane region" description="Helical" evidence="5">
    <location>
        <begin position="359"/>
        <end position="380"/>
    </location>
</feature>
<comment type="subcellular location">
    <subcellularLocation>
        <location evidence="1">Cell membrane</location>
        <topology evidence="1">Multi-pass membrane protein</topology>
    </subcellularLocation>
</comment>
<dbReference type="PROSITE" id="PS50850">
    <property type="entry name" value="MFS"/>
    <property type="match status" value="1"/>
</dbReference>
<dbReference type="Pfam" id="PF07690">
    <property type="entry name" value="MFS_1"/>
    <property type="match status" value="1"/>
</dbReference>
<dbReference type="PANTHER" id="PTHR23508">
    <property type="entry name" value="CARBOXYLIC ACID TRANSPORTER PROTEIN HOMOLOG"/>
    <property type="match status" value="1"/>
</dbReference>
<dbReference type="EMBL" id="JBHTEF010000001">
    <property type="protein sequence ID" value="MFC7579932.1"/>
    <property type="molecule type" value="Genomic_DNA"/>
</dbReference>
<keyword evidence="4 5" id="KW-0472">Membrane</keyword>
<feature type="transmembrane region" description="Helical" evidence="5">
    <location>
        <begin position="12"/>
        <end position="32"/>
    </location>
</feature>
<dbReference type="InterPro" id="IPR020846">
    <property type="entry name" value="MFS_dom"/>
</dbReference>
<feature type="transmembrane region" description="Helical" evidence="5">
    <location>
        <begin position="263"/>
        <end position="283"/>
    </location>
</feature>
<protein>
    <submittedName>
        <fullName evidence="7">MFS transporter</fullName>
    </submittedName>
</protein>
<evidence type="ECO:0000256" key="4">
    <source>
        <dbReference type="ARBA" id="ARBA00023136"/>
    </source>
</evidence>
<evidence type="ECO:0000256" key="3">
    <source>
        <dbReference type="ARBA" id="ARBA00022989"/>
    </source>
</evidence>
<dbReference type="InterPro" id="IPR036259">
    <property type="entry name" value="MFS_trans_sf"/>
</dbReference>
<accession>A0ABW2SII3</accession>
<dbReference type="RefSeq" id="WP_380971514.1">
    <property type="nucleotide sequence ID" value="NZ_JBHTEF010000001.1"/>
</dbReference>
<dbReference type="SUPFAM" id="SSF103473">
    <property type="entry name" value="MFS general substrate transporter"/>
    <property type="match status" value="1"/>
</dbReference>
<keyword evidence="8" id="KW-1185">Reference proteome</keyword>
<dbReference type="Proteomes" id="UP001596527">
    <property type="component" value="Unassembled WGS sequence"/>
</dbReference>
<evidence type="ECO:0000256" key="1">
    <source>
        <dbReference type="ARBA" id="ARBA00004651"/>
    </source>
</evidence>
<dbReference type="Gene3D" id="1.20.1250.20">
    <property type="entry name" value="MFS general substrate transporter like domains"/>
    <property type="match status" value="2"/>
</dbReference>
<feature type="transmembrane region" description="Helical" evidence="5">
    <location>
        <begin position="173"/>
        <end position="191"/>
    </location>
</feature>
<feature type="transmembrane region" description="Helical" evidence="5">
    <location>
        <begin position="52"/>
        <end position="70"/>
    </location>
</feature>
<evidence type="ECO:0000259" key="6">
    <source>
        <dbReference type="PROSITE" id="PS50850"/>
    </source>
</evidence>
<dbReference type="CDD" id="cd17316">
    <property type="entry name" value="MFS_SV2_like"/>
    <property type="match status" value="1"/>
</dbReference>
<feature type="transmembrane region" description="Helical" evidence="5">
    <location>
        <begin position="82"/>
        <end position="99"/>
    </location>
</feature>
<evidence type="ECO:0000256" key="2">
    <source>
        <dbReference type="ARBA" id="ARBA00022692"/>
    </source>
</evidence>
<evidence type="ECO:0000256" key="5">
    <source>
        <dbReference type="SAM" id="Phobius"/>
    </source>
</evidence>
<feature type="transmembrane region" description="Helical" evidence="5">
    <location>
        <begin position="140"/>
        <end position="161"/>
    </location>
</feature>
<sequence length="432" mass="45723">MSSQAGTAKRPNPWWVAFVSGMASYIDAVAIVSSGTALTIYTQVFGLSTAKLGGLASTLTLFIAVGAIVGGRLGDRYGRKRVFMVTMVVIALGSLLTVIGSTFTVLAIGIGLMGLGTGADLPVSIATIAESAEEDQRGKLVSFSQILWTVGIILSGVFGTIFGDMGRTGGQILFGHVGLAALIVFILRFTIPESREWEAARSDEMRGEGPASGHEGLGHLLRKPYLRPFLALLFFYALTNITVNTDGQFGTYMLVNLGGLDVSTASAIFTGCSVFGIVLTYVFMKTVDTRFRMTVFAVGAVTGVVSWLLPALFGATTVPLVSQMILIFVFNGLAFEAMMKVWTQETFPTLLRSTAQGSIIAIARFLAAAAVSVTPTLLAFSPRLTAWSQVILMAIGLVCALTSFRTGEYVKKDELASAIDGGAHSRESSLTA</sequence>
<comment type="caution">
    <text evidence="7">The sequence shown here is derived from an EMBL/GenBank/DDBJ whole genome shotgun (WGS) entry which is preliminary data.</text>
</comment>
<feature type="transmembrane region" description="Helical" evidence="5">
    <location>
        <begin position="295"/>
        <end position="314"/>
    </location>
</feature>
<organism evidence="7 8">
    <name type="scientific">Schaalia naturae</name>
    <dbReference type="NCBI Taxonomy" id="635203"/>
    <lineage>
        <taxon>Bacteria</taxon>
        <taxon>Bacillati</taxon>
        <taxon>Actinomycetota</taxon>
        <taxon>Actinomycetes</taxon>
        <taxon>Actinomycetales</taxon>
        <taxon>Actinomycetaceae</taxon>
        <taxon>Schaalia</taxon>
    </lineage>
</organism>
<feature type="transmembrane region" description="Helical" evidence="5">
    <location>
        <begin position="320"/>
        <end position="338"/>
    </location>
</feature>
<proteinExistence type="predicted"/>
<feature type="transmembrane region" description="Helical" evidence="5">
    <location>
        <begin position="225"/>
        <end position="243"/>
    </location>
</feature>
<feature type="domain" description="Major facilitator superfamily (MFS) profile" evidence="6">
    <location>
        <begin position="13"/>
        <end position="411"/>
    </location>
</feature>
<feature type="transmembrane region" description="Helical" evidence="5">
    <location>
        <begin position="386"/>
        <end position="404"/>
    </location>
</feature>
<reference evidence="8" key="1">
    <citation type="journal article" date="2019" name="Int. J. Syst. Evol. Microbiol.">
        <title>The Global Catalogue of Microorganisms (GCM) 10K type strain sequencing project: providing services to taxonomists for standard genome sequencing and annotation.</title>
        <authorList>
            <consortium name="The Broad Institute Genomics Platform"/>
            <consortium name="The Broad Institute Genome Sequencing Center for Infectious Disease"/>
            <person name="Wu L."/>
            <person name="Ma J."/>
        </authorList>
    </citation>
    <scope>NUCLEOTIDE SEQUENCE [LARGE SCALE GENOMIC DNA]</scope>
    <source>
        <strain evidence="8">CCUG 56698</strain>
    </source>
</reference>
<gene>
    <name evidence="7" type="ORF">ACFQWG_01655</name>
</gene>